<evidence type="ECO:0000313" key="2">
    <source>
        <dbReference type="Proteomes" id="UP000824890"/>
    </source>
</evidence>
<reference evidence="1 2" key="1">
    <citation type="submission" date="2021-05" db="EMBL/GenBank/DDBJ databases">
        <title>Genome Assembly of Synthetic Allotetraploid Brassica napus Reveals Homoeologous Exchanges between Subgenomes.</title>
        <authorList>
            <person name="Davis J.T."/>
        </authorList>
    </citation>
    <scope>NUCLEOTIDE SEQUENCE [LARGE SCALE GENOMIC DNA]</scope>
    <source>
        <strain evidence="2">cv. Da-Ae</strain>
        <tissue evidence="1">Seedling</tissue>
    </source>
</reference>
<accession>A0ABQ8CMD1</accession>
<proteinExistence type="predicted"/>
<gene>
    <name evidence="1" type="ORF">HID58_025879</name>
</gene>
<protein>
    <submittedName>
        <fullName evidence="1">Uncharacterized protein</fullName>
    </submittedName>
</protein>
<dbReference type="Proteomes" id="UP000824890">
    <property type="component" value="Unassembled WGS sequence"/>
</dbReference>
<dbReference type="EMBL" id="JAGKQM010000007">
    <property type="protein sequence ID" value="KAH0918219.1"/>
    <property type="molecule type" value="Genomic_DNA"/>
</dbReference>
<name>A0ABQ8CMD1_BRANA</name>
<evidence type="ECO:0000313" key="1">
    <source>
        <dbReference type="EMBL" id="KAH0918219.1"/>
    </source>
</evidence>
<organism evidence="1 2">
    <name type="scientific">Brassica napus</name>
    <name type="common">Rape</name>
    <dbReference type="NCBI Taxonomy" id="3708"/>
    <lineage>
        <taxon>Eukaryota</taxon>
        <taxon>Viridiplantae</taxon>
        <taxon>Streptophyta</taxon>
        <taxon>Embryophyta</taxon>
        <taxon>Tracheophyta</taxon>
        <taxon>Spermatophyta</taxon>
        <taxon>Magnoliopsida</taxon>
        <taxon>eudicotyledons</taxon>
        <taxon>Gunneridae</taxon>
        <taxon>Pentapetalae</taxon>
        <taxon>rosids</taxon>
        <taxon>malvids</taxon>
        <taxon>Brassicales</taxon>
        <taxon>Brassicaceae</taxon>
        <taxon>Brassiceae</taxon>
        <taxon>Brassica</taxon>
    </lineage>
</organism>
<sequence>MICMNKSCEKTHSRADKDTTYLGFEELVEKIWKKRTRLTEASGGSGDLTGERVSTGKCLFGGRSGGGLGYEGGGRAVTIIFKEEEQWCIKPRNDVGRSGDTTDE</sequence>
<comment type="caution">
    <text evidence="1">The sequence shown here is derived from an EMBL/GenBank/DDBJ whole genome shotgun (WGS) entry which is preliminary data.</text>
</comment>
<keyword evidence="2" id="KW-1185">Reference proteome</keyword>